<name>A0A5C3QGK4_9AGAR</name>
<keyword evidence="3" id="KW-1185">Reference proteome</keyword>
<dbReference type="AlphaFoldDB" id="A0A5C3QGK4"/>
<feature type="compositionally biased region" description="Low complexity" evidence="1">
    <location>
        <begin position="211"/>
        <end position="237"/>
    </location>
</feature>
<organism evidence="2 3">
    <name type="scientific">Pterulicium gracile</name>
    <dbReference type="NCBI Taxonomy" id="1884261"/>
    <lineage>
        <taxon>Eukaryota</taxon>
        <taxon>Fungi</taxon>
        <taxon>Dikarya</taxon>
        <taxon>Basidiomycota</taxon>
        <taxon>Agaricomycotina</taxon>
        <taxon>Agaricomycetes</taxon>
        <taxon>Agaricomycetidae</taxon>
        <taxon>Agaricales</taxon>
        <taxon>Pleurotineae</taxon>
        <taxon>Pterulaceae</taxon>
        <taxon>Pterulicium</taxon>
    </lineage>
</organism>
<reference evidence="2 3" key="1">
    <citation type="journal article" date="2019" name="Nat. Ecol. Evol.">
        <title>Megaphylogeny resolves global patterns of mushroom evolution.</title>
        <authorList>
            <person name="Varga T."/>
            <person name="Krizsan K."/>
            <person name="Foldi C."/>
            <person name="Dima B."/>
            <person name="Sanchez-Garcia M."/>
            <person name="Sanchez-Ramirez S."/>
            <person name="Szollosi G.J."/>
            <person name="Szarkandi J.G."/>
            <person name="Papp V."/>
            <person name="Albert L."/>
            <person name="Andreopoulos W."/>
            <person name="Angelini C."/>
            <person name="Antonin V."/>
            <person name="Barry K.W."/>
            <person name="Bougher N.L."/>
            <person name="Buchanan P."/>
            <person name="Buyck B."/>
            <person name="Bense V."/>
            <person name="Catcheside P."/>
            <person name="Chovatia M."/>
            <person name="Cooper J."/>
            <person name="Damon W."/>
            <person name="Desjardin D."/>
            <person name="Finy P."/>
            <person name="Geml J."/>
            <person name="Haridas S."/>
            <person name="Hughes K."/>
            <person name="Justo A."/>
            <person name="Karasinski D."/>
            <person name="Kautmanova I."/>
            <person name="Kiss B."/>
            <person name="Kocsube S."/>
            <person name="Kotiranta H."/>
            <person name="LaButti K.M."/>
            <person name="Lechner B.E."/>
            <person name="Liimatainen K."/>
            <person name="Lipzen A."/>
            <person name="Lukacs Z."/>
            <person name="Mihaltcheva S."/>
            <person name="Morgado L.N."/>
            <person name="Niskanen T."/>
            <person name="Noordeloos M.E."/>
            <person name="Ohm R.A."/>
            <person name="Ortiz-Santana B."/>
            <person name="Ovrebo C."/>
            <person name="Racz N."/>
            <person name="Riley R."/>
            <person name="Savchenko A."/>
            <person name="Shiryaev A."/>
            <person name="Soop K."/>
            <person name="Spirin V."/>
            <person name="Szebenyi C."/>
            <person name="Tomsovsky M."/>
            <person name="Tulloss R.E."/>
            <person name="Uehling J."/>
            <person name="Grigoriev I.V."/>
            <person name="Vagvolgyi C."/>
            <person name="Papp T."/>
            <person name="Martin F.M."/>
            <person name="Miettinen O."/>
            <person name="Hibbett D.S."/>
            <person name="Nagy L.G."/>
        </authorList>
    </citation>
    <scope>NUCLEOTIDE SEQUENCE [LARGE SCALE GENOMIC DNA]</scope>
    <source>
        <strain evidence="2 3">CBS 309.79</strain>
    </source>
</reference>
<sequence>MYRMFSLLLRRRRAEKSQDIPCIKAHADHLKHHPPSLPSPLLIINPYLISPIQPTWPCNSNSNPSSPLPSLPPLWSLQHPTTTVVITILVLQPSPRRLAVPLLVLPLRVVQLLVLLPPRTGAITFLARLPPPLPPEEVQLPALQPLVGQLPPLQQQLLVTDTEGITDSGITGQTGSMPVKYMMTISPTMTVTIQTRTITFPTMVMSMTTTTTTSPTMMGTTSPVTMTTPPTTATTCPADSLTPHPTMARISATTVGVICTGVLLLLPRPLLEVAGGSTMEATMVVGTDNLIIVMGTPTMAGTGMRTGMETGTGTGGMTGMVRRLRLRLPESSM</sequence>
<accession>A0A5C3QGK4</accession>
<protein>
    <submittedName>
        <fullName evidence="2">Uncharacterized protein</fullName>
    </submittedName>
</protein>
<evidence type="ECO:0000256" key="1">
    <source>
        <dbReference type="SAM" id="MobiDB-lite"/>
    </source>
</evidence>
<feature type="region of interest" description="Disordered" evidence="1">
    <location>
        <begin position="211"/>
        <end position="240"/>
    </location>
</feature>
<gene>
    <name evidence="2" type="ORF">BDV98DRAFT_574465</name>
</gene>
<dbReference type="EMBL" id="ML178847">
    <property type="protein sequence ID" value="TFK97433.1"/>
    <property type="molecule type" value="Genomic_DNA"/>
</dbReference>
<proteinExistence type="predicted"/>
<evidence type="ECO:0000313" key="2">
    <source>
        <dbReference type="EMBL" id="TFK97433.1"/>
    </source>
</evidence>
<dbReference type="Proteomes" id="UP000305067">
    <property type="component" value="Unassembled WGS sequence"/>
</dbReference>
<evidence type="ECO:0000313" key="3">
    <source>
        <dbReference type="Proteomes" id="UP000305067"/>
    </source>
</evidence>